<reference evidence="3" key="1">
    <citation type="submission" date="2023-07" db="EMBL/GenBank/DDBJ databases">
        <authorList>
            <consortium name="AG Swart"/>
            <person name="Singh M."/>
            <person name="Singh A."/>
            <person name="Seah K."/>
            <person name="Emmerich C."/>
        </authorList>
    </citation>
    <scope>NUCLEOTIDE SEQUENCE</scope>
    <source>
        <strain evidence="3">DP1</strain>
    </source>
</reference>
<dbReference type="SUPFAM" id="SSF48464">
    <property type="entry name" value="ENTH/VHS domain"/>
    <property type="match status" value="1"/>
</dbReference>
<dbReference type="InterPro" id="IPR013809">
    <property type="entry name" value="ENTH"/>
</dbReference>
<dbReference type="GO" id="GO:0030125">
    <property type="term" value="C:clathrin vesicle coat"/>
    <property type="evidence" value="ECO:0007669"/>
    <property type="project" value="TreeGrafter"/>
</dbReference>
<dbReference type="GO" id="GO:0006897">
    <property type="term" value="P:endocytosis"/>
    <property type="evidence" value="ECO:0007669"/>
    <property type="project" value="TreeGrafter"/>
</dbReference>
<dbReference type="Gene3D" id="1.25.40.90">
    <property type="match status" value="1"/>
</dbReference>
<evidence type="ECO:0000313" key="3">
    <source>
        <dbReference type="EMBL" id="CAI2361810.1"/>
    </source>
</evidence>
<feature type="compositionally biased region" description="Polar residues" evidence="1">
    <location>
        <begin position="258"/>
        <end position="268"/>
    </location>
</feature>
<dbReference type="EMBL" id="CAMPGE010002991">
    <property type="protein sequence ID" value="CAI2361810.1"/>
    <property type="molecule type" value="Genomic_DNA"/>
</dbReference>
<dbReference type="PANTHER" id="PTHR12276">
    <property type="entry name" value="EPSIN/ENT-RELATED"/>
    <property type="match status" value="1"/>
</dbReference>
<feature type="compositionally biased region" description="Low complexity" evidence="1">
    <location>
        <begin position="388"/>
        <end position="403"/>
    </location>
</feature>
<dbReference type="InterPro" id="IPR008942">
    <property type="entry name" value="ENTH_VHS"/>
</dbReference>
<dbReference type="GO" id="GO:0005768">
    <property type="term" value="C:endosome"/>
    <property type="evidence" value="ECO:0007669"/>
    <property type="project" value="TreeGrafter"/>
</dbReference>
<feature type="region of interest" description="Disordered" evidence="1">
    <location>
        <begin position="547"/>
        <end position="590"/>
    </location>
</feature>
<name>A0AAD1U419_EUPCR</name>
<dbReference type="GO" id="GO:0005543">
    <property type="term" value="F:phospholipid binding"/>
    <property type="evidence" value="ECO:0007669"/>
    <property type="project" value="TreeGrafter"/>
</dbReference>
<sequence>MFDSILKSANELKNKVLRKTELEIMLEEATNSESWNVPNTTLEEISEHTEDWSNYNLVMKHLWETIKKDLKYHVNIFKGLHLMEFLIKNGNTRIVQDLKDDILRIRSLQEVTYHQDGMDKCSRIREKAKSIVDLISDPERLDEERKISKKNKGKFSSKINSGEGRIIEKTTYFGNYEDPSSEYTNSSKYDQRRSKDHGSSKKSKKKKKNASSSNDDSSEDDSSGSSSEDEKEKKKKKKSKKKSKKEKDDDDIFGLMTEDSSQNTKQNNAGVDIFGENFGIGKRDENNDIFATKSSGVGALPKPPQKSSMAMGFESSGQQNFGINSFGNMGASSQIPPLQPQTFCDHQQTSTSSLDAAFGQMTLNQQTQFQPQSTSGFGAPQNTFGANSQFQSSGTPQQFQQTSGFGGGSTGIPPPSSDIFGSSSTSTGGFGHSTAPSASAPSSFGYQQTSTQKVKADDGFGAFQSSEKDAWSMGEGLVNLGNIKKKGNEPSTQKKLNLFCDSSASKPTGWNQPTTGAFGASGSMQNTGAFGQFSTTAFGEAPQSIGGFGASSFSSTTQQNTQAFGEFPQSTQSQSTGFGAEGQGGNSLFD</sequence>
<gene>
    <name evidence="3" type="ORF">ECRASSUSDP1_LOCUS3123</name>
</gene>
<organism evidence="3 4">
    <name type="scientific">Euplotes crassus</name>
    <dbReference type="NCBI Taxonomy" id="5936"/>
    <lineage>
        <taxon>Eukaryota</taxon>
        <taxon>Sar</taxon>
        <taxon>Alveolata</taxon>
        <taxon>Ciliophora</taxon>
        <taxon>Intramacronucleata</taxon>
        <taxon>Spirotrichea</taxon>
        <taxon>Hypotrichia</taxon>
        <taxon>Euplotida</taxon>
        <taxon>Euplotidae</taxon>
        <taxon>Moneuplotes</taxon>
    </lineage>
</organism>
<feature type="compositionally biased region" description="Basic residues" evidence="1">
    <location>
        <begin position="233"/>
        <end position="244"/>
    </location>
</feature>
<evidence type="ECO:0000256" key="1">
    <source>
        <dbReference type="SAM" id="MobiDB-lite"/>
    </source>
</evidence>
<dbReference type="PROSITE" id="PS50942">
    <property type="entry name" value="ENTH"/>
    <property type="match status" value="1"/>
</dbReference>
<protein>
    <recommendedName>
        <fullName evidence="2">ENTH domain-containing protein</fullName>
    </recommendedName>
</protein>
<evidence type="ECO:0000313" key="4">
    <source>
        <dbReference type="Proteomes" id="UP001295684"/>
    </source>
</evidence>
<dbReference type="PANTHER" id="PTHR12276:SF45">
    <property type="entry name" value="CLATHRIN INTERACTOR 1"/>
    <property type="match status" value="1"/>
</dbReference>
<dbReference type="Pfam" id="PF01417">
    <property type="entry name" value="ENTH"/>
    <property type="match status" value="1"/>
</dbReference>
<accession>A0AAD1U419</accession>
<dbReference type="Proteomes" id="UP001295684">
    <property type="component" value="Unassembled WGS sequence"/>
</dbReference>
<dbReference type="GO" id="GO:0005886">
    <property type="term" value="C:plasma membrane"/>
    <property type="evidence" value="ECO:0007669"/>
    <property type="project" value="TreeGrafter"/>
</dbReference>
<feature type="region of interest" description="Disordered" evidence="1">
    <location>
        <begin position="368"/>
        <end position="451"/>
    </location>
</feature>
<proteinExistence type="predicted"/>
<dbReference type="AlphaFoldDB" id="A0AAD1U419"/>
<dbReference type="SMART" id="SM00273">
    <property type="entry name" value="ENTH"/>
    <property type="match status" value="1"/>
</dbReference>
<feature type="region of interest" description="Disordered" evidence="1">
    <location>
        <begin position="175"/>
        <end position="268"/>
    </location>
</feature>
<dbReference type="CDD" id="cd03571">
    <property type="entry name" value="ENTH"/>
    <property type="match status" value="1"/>
</dbReference>
<feature type="compositionally biased region" description="Gly residues" evidence="1">
    <location>
        <begin position="579"/>
        <end position="590"/>
    </location>
</feature>
<feature type="compositionally biased region" description="Low complexity" evidence="1">
    <location>
        <begin position="417"/>
        <end position="443"/>
    </location>
</feature>
<dbReference type="GO" id="GO:0030276">
    <property type="term" value="F:clathrin binding"/>
    <property type="evidence" value="ECO:0007669"/>
    <property type="project" value="TreeGrafter"/>
</dbReference>
<comment type="caution">
    <text evidence="3">The sequence shown here is derived from an EMBL/GenBank/DDBJ whole genome shotgun (WGS) entry which is preliminary data.</text>
</comment>
<feature type="compositionally biased region" description="Polar residues" evidence="1">
    <location>
        <begin position="568"/>
        <end position="577"/>
    </location>
</feature>
<feature type="compositionally biased region" description="Polar residues" evidence="1">
    <location>
        <begin position="368"/>
        <end position="387"/>
    </location>
</feature>
<feature type="compositionally biased region" description="Basic residues" evidence="1">
    <location>
        <begin position="200"/>
        <end position="209"/>
    </location>
</feature>
<feature type="compositionally biased region" description="Basic and acidic residues" evidence="1">
    <location>
        <begin position="189"/>
        <end position="199"/>
    </location>
</feature>
<keyword evidence="4" id="KW-1185">Reference proteome</keyword>
<feature type="domain" description="ENTH" evidence="2">
    <location>
        <begin position="14"/>
        <end position="145"/>
    </location>
</feature>
<evidence type="ECO:0000259" key="2">
    <source>
        <dbReference type="PROSITE" id="PS50942"/>
    </source>
</evidence>
<feature type="compositionally biased region" description="Low complexity" evidence="1">
    <location>
        <begin position="550"/>
        <end position="562"/>
    </location>
</feature>